<name>A0A419W8Q6_9BACT</name>
<dbReference type="InterPro" id="IPR019861">
    <property type="entry name" value="PorP/SprF_Bacteroidetes"/>
</dbReference>
<sequence length="325" mass="36876">MERNVLHIKPEWLLRRSAVLRCLLLLLIILLGRGPVWAQQDPMFTQYMNNILSINPAYASVGSTIELNLLSRNQWVGIEGAPVTQSLSGMMPLNNLHTGVGLSFITDKIGPVRQTGAYVDYSFKVRMDYRTYLSFGLKAGVNYYNTDYSILEVNDQGDPLLADDVTRKILPNFGIGVFFYNERLFAGISVPKLMENQIHETGYSSQLASKEEMHFFAIGGYVFDINRDVKFKPYTMVKCVPNSPISVDLSAHLLFYERLWVGANWRIGDAVGAMAQMFVTKQLKVGYAYDVTATDLNSFNKGTHEILLNFVVNTGRRRYMSPRYF</sequence>
<evidence type="ECO:0000313" key="2">
    <source>
        <dbReference type="Proteomes" id="UP000283387"/>
    </source>
</evidence>
<keyword evidence="2" id="KW-1185">Reference proteome</keyword>
<accession>A0A419W8Q6</accession>
<dbReference type="NCBIfam" id="TIGR03519">
    <property type="entry name" value="T9SS_PorP_fam"/>
    <property type="match status" value="1"/>
</dbReference>
<dbReference type="OrthoDB" id="1320396at2"/>
<organism evidence="1 2">
    <name type="scientific">Mangrovibacterium diazotrophicum</name>
    <dbReference type="NCBI Taxonomy" id="1261403"/>
    <lineage>
        <taxon>Bacteria</taxon>
        <taxon>Pseudomonadati</taxon>
        <taxon>Bacteroidota</taxon>
        <taxon>Bacteroidia</taxon>
        <taxon>Marinilabiliales</taxon>
        <taxon>Prolixibacteraceae</taxon>
        <taxon>Mangrovibacterium</taxon>
    </lineage>
</organism>
<protein>
    <submittedName>
        <fullName evidence="1">Type IX secretion system PorP/SprF family membrane protein</fullName>
    </submittedName>
</protein>
<dbReference type="Proteomes" id="UP000283387">
    <property type="component" value="Unassembled WGS sequence"/>
</dbReference>
<evidence type="ECO:0000313" key="1">
    <source>
        <dbReference type="EMBL" id="RKD91851.1"/>
    </source>
</evidence>
<comment type="caution">
    <text evidence="1">The sequence shown here is derived from an EMBL/GenBank/DDBJ whole genome shotgun (WGS) entry which is preliminary data.</text>
</comment>
<proteinExistence type="predicted"/>
<dbReference type="AlphaFoldDB" id="A0A419W8Q6"/>
<dbReference type="Pfam" id="PF11751">
    <property type="entry name" value="PorP_SprF"/>
    <property type="match status" value="1"/>
</dbReference>
<dbReference type="RefSeq" id="WP_120273116.1">
    <property type="nucleotide sequence ID" value="NZ_RAPN01000001.1"/>
</dbReference>
<gene>
    <name evidence="1" type="ORF">BC643_2219</name>
</gene>
<reference evidence="1 2" key="1">
    <citation type="submission" date="2018-09" db="EMBL/GenBank/DDBJ databases">
        <title>Genomic Encyclopedia of Archaeal and Bacterial Type Strains, Phase II (KMG-II): from individual species to whole genera.</title>
        <authorList>
            <person name="Goeker M."/>
        </authorList>
    </citation>
    <scope>NUCLEOTIDE SEQUENCE [LARGE SCALE GENOMIC DNA]</scope>
    <source>
        <strain evidence="1 2">DSM 27148</strain>
    </source>
</reference>
<dbReference type="EMBL" id="RAPN01000001">
    <property type="protein sequence ID" value="RKD91851.1"/>
    <property type="molecule type" value="Genomic_DNA"/>
</dbReference>